<keyword evidence="1" id="KW-0175">Coiled coil</keyword>
<evidence type="ECO:0000256" key="1">
    <source>
        <dbReference type="SAM" id="Coils"/>
    </source>
</evidence>
<evidence type="ECO:0000313" key="3">
    <source>
        <dbReference type="EMBL" id="CAB9497221.1"/>
    </source>
</evidence>
<organism evidence="3 4">
    <name type="scientific">Seminavis robusta</name>
    <dbReference type="NCBI Taxonomy" id="568900"/>
    <lineage>
        <taxon>Eukaryota</taxon>
        <taxon>Sar</taxon>
        <taxon>Stramenopiles</taxon>
        <taxon>Ochrophyta</taxon>
        <taxon>Bacillariophyta</taxon>
        <taxon>Bacillariophyceae</taxon>
        <taxon>Bacillariophycidae</taxon>
        <taxon>Naviculales</taxon>
        <taxon>Naviculaceae</taxon>
        <taxon>Seminavis</taxon>
    </lineage>
</organism>
<protein>
    <submittedName>
        <fullName evidence="3">Uncharacterized protein</fullName>
    </submittedName>
</protein>
<accession>A0A9N8DAK4</accession>
<dbReference type="AlphaFoldDB" id="A0A9N8DAK4"/>
<comment type="caution">
    <text evidence="3">The sequence shown here is derived from an EMBL/GenBank/DDBJ whole genome shotgun (WGS) entry which is preliminary data.</text>
</comment>
<evidence type="ECO:0000313" key="4">
    <source>
        <dbReference type="Proteomes" id="UP001153069"/>
    </source>
</evidence>
<feature type="region of interest" description="Disordered" evidence="2">
    <location>
        <begin position="16"/>
        <end position="42"/>
    </location>
</feature>
<name>A0A9N8DAK4_9STRA</name>
<reference evidence="3" key="1">
    <citation type="submission" date="2020-06" db="EMBL/GenBank/DDBJ databases">
        <authorList>
            <consortium name="Plant Systems Biology data submission"/>
        </authorList>
    </citation>
    <scope>NUCLEOTIDE SEQUENCE</scope>
    <source>
        <strain evidence="3">D6</strain>
    </source>
</reference>
<dbReference type="Proteomes" id="UP001153069">
    <property type="component" value="Unassembled WGS sequence"/>
</dbReference>
<dbReference type="EMBL" id="CAICTM010000016">
    <property type="protein sequence ID" value="CAB9497221.1"/>
    <property type="molecule type" value="Genomic_DNA"/>
</dbReference>
<evidence type="ECO:0000256" key="2">
    <source>
        <dbReference type="SAM" id="MobiDB-lite"/>
    </source>
</evidence>
<feature type="coiled-coil region" evidence="1">
    <location>
        <begin position="109"/>
        <end position="136"/>
    </location>
</feature>
<sequence length="182" mass="20650">MTAQLILNDSSSSTVRLSADTTTVSKGCMSSSTSNSRPRRRRRVGFSTLDIYEFEQVLGDHPGVSSGAPLALAPSHCRHHANIDIAFFEYRRKPRKTNKRELIESKETREEYLQRIGFTQEQIQQAANEAARIRRKRCKAQPVPDSLHIVWESITKNTSFHRNNGESASKLLQRHQEACRAA</sequence>
<gene>
    <name evidence="3" type="ORF">SEMRO_16_G011720.1</name>
</gene>
<feature type="compositionally biased region" description="Polar residues" evidence="2">
    <location>
        <begin position="16"/>
        <end position="29"/>
    </location>
</feature>
<keyword evidence="4" id="KW-1185">Reference proteome</keyword>
<proteinExistence type="predicted"/>